<reference evidence="2" key="2">
    <citation type="submission" date="2020-05" db="UniProtKB">
        <authorList>
            <consortium name="EnsemblMetazoa"/>
        </authorList>
    </citation>
    <scope>IDENTIFICATION</scope>
    <source>
        <strain evidence="2">maculatus3</strain>
    </source>
</reference>
<evidence type="ECO:0000313" key="2">
    <source>
        <dbReference type="EnsemblMetazoa" id="AMAM004120-PA"/>
    </source>
</evidence>
<reference evidence="3" key="1">
    <citation type="submission" date="2013-09" db="EMBL/GenBank/DDBJ databases">
        <title>The Genome Sequence of Anopheles maculatus species B.</title>
        <authorList>
            <consortium name="The Broad Institute Genomics Platform"/>
            <person name="Neafsey D.E."/>
            <person name="Besansky N."/>
            <person name="Howell P."/>
            <person name="Walton C."/>
            <person name="Young S.K."/>
            <person name="Zeng Q."/>
            <person name="Gargeya S."/>
            <person name="Fitzgerald M."/>
            <person name="Haas B."/>
            <person name="Abouelleil A."/>
            <person name="Allen A.W."/>
            <person name="Alvarado L."/>
            <person name="Arachchi H.M."/>
            <person name="Berlin A.M."/>
            <person name="Chapman S.B."/>
            <person name="Gainer-Dewar J."/>
            <person name="Goldberg J."/>
            <person name="Griggs A."/>
            <person name="Gujja S."/>
            <person name="Hansen M."/>
            <person name="Howarth C."/>
            <person name="Imamovic A."/>
            <person name="Ireland A."/>
            <person name="Larimer J."/>
            <person name="McCowan C."/>
            <person name="Murphy C."/>
            <person name="Pearson M."/>
            <person name="Poon T.W."/>
            <person name="Priest M."/>
            <person name="Roberts A."/>
            <person name="Saif S."/>
            <person name="Shea T."/>
            <person name="Sisk P."/>
            <person name="Sykes S."/>
            <person name="Wortman J."/>
            <person name="Nusbaum C."/>
            <person name="Birren B."/>
        </authorList>
    </citation>
    <scope>NUCLEOTIDE SEQUENCE [LARGE SCALE GENOMIC DNA]</scope>
    <source>
        <strain evidence="3">maculatus3</strain>
    </source>
</reference>
<name>A0A182SCP0_9DIPT</name>
<feature type="compositionally biased region" description="Gly residues" evidence="1">
    <location>
        <begin position="348"/>
        <end position="359"/>
    </location>
</feature>
<sequence length="359" mass="36767">DITESSNRPLFPQWSHHVYPQFLPGSHPNHQPTVVHGSSNTITSSSSQTISSSSGSSSAGGCGNLLNNNNTNLINNNNPAGMNHKDVAGNVVIGGASVNGGTMPMYYGHAAAGVGVTNATTTTNTINNNNQGFGTQSMQDGDYEVIVVDENNSSVIADNDSHSSGPLSIKVVTSASNSRRTSTAKQLDQPAPVGTASTSDLRLQACYQQPMLSSGLTTTTATVTPTTTATIAVNERPDVVHREVPQGQAKSVDSDGGSLNLNSTENDPQEVETSSEIMPDDNKPTNSNDESWTDVNLNDDGASELKPPQRTDGTTVGVGGIAGNNGSGVADRLGPMASTLGGRMDGVSGAGVDLGAGGT</sequence>
<protein>
    <submittedName>
        <fullName evidence="2">Uncharacterized protein</fullName>
    </submittedName>
</protein>
<feature type="compositionally biased region" description="Polar residues" evidence="1">
    <location>
        <begin position="257"/>
        <end position="276"/>
    </location>
</feature>
<evidence type="ECO:0000313" key="3">
    <source>
        <dbReference type="Proteomes" id="UP000075901"/>
    </source>
</evidence>
<dbReference type="AlphaFoldDB" id="A0A182SCP0"/>
<feature type="region of interest" description="Disordered" evidence="1">
    <location>
        <begin position="229"/>
        <end position="359"/>
    </location>
</feature>
<evidence type="ECO:0000256" key="1">
    <source>
        <dbReference type="SAM" id="MobiDB-lite"/>
    </source>
</evidence>
<dbReference type="VEuPathDB" id="VectorBase:AMAM004120"/>
<feature type="compositionally biased region" description="Polar residues" evidence="1">
    <location>
        <begin position="284"/>
        <end position="296"/>
    </location>
</feature>
<feature type="region of interest" description="Disordered" evidence="1">
    <location>
        <begin position="174"/>
        <end position="196"/>
    </location>
</feature>
<feature type="region of interest" description="Disordered" evidence="1">
    <location>
        <begin position="22"/>
        <end position="63"/>
    </location>
</feature>
<feature type="compositionally biased region" description="Low complexity" evidence="1">
    <location>
        <begin position="37"/>
        <end position="57"/>
    </location>
</feature>
<proteinExistence type="predicted"/>
<organism evidence="2 3">
    <name type="scientific">Anopheles maculatus</name>
    <dbReference type="NCBI Taxonomy" id="74869"/>
    <lineage>
        <taxon>Eukaryota</taxon>
        <taxon>Metazoa</taxon>
        <taxon>Ecdysozoa</taxon>
        <taxon>Arthropoda</taxon>
        <taxon>Hexapoda</taxon>
        <taxon>Insecta</taxon>
        <taxon>Pterygota</taxon>
        <taxon>Neoptera</taxon>
        <taxon>Endopterygota</taxon>
        <taxon>Diptera</taxon>
        <taxon>Nematocera</taxon>
        <taxon>Culicoidea</taxon>
        <taxon>Culicidae</taxon>
        <taxon>Anophelinae</taxon>
        <taxon>Anopheles</taxon>
        <taxon>Anopheles maculatus group</taxon>
    </lineage>
</organism>
<keyword evidence="3" id="KW-1185">Reference proteome</keyword>
<accession>A0A182SCP0</accession>
<feature type="compositionally biased region" description="Basic and acidic residues" evidence="1">
    <location>
        <begin position="235"/>
        <end position="244"/>
    </location>
</feature>
<feature type="compositionally biased region" description="Gly residues" evidence="1">
    <location>
        <begin position="316"/>
        <end position="326"/>
    </location>
</feature>
<dbReference type="Proteomes" id="UP000075901">
    <property type="component" value="Unassembled WGS sequence"/>
</dbReference>
<dbReference type="EnsemblMetazoa" id="AMAM004120-RA">
    <property type="protein sequence ID" value="AMAM004120-PA"/>
    <property type="gene ID" value="AMAM004120"/>
</dbReference>
<feature type="compositionally biased region" description="Low complexity" evidence="1">
    <location>
        <begin position="174"/>
        <end position="184"/>
    </location>
</feature>